<keyword evidence="5" id="KW-1185">Reference proteome</keyword>
<dbReference type="EMBL" id="JAWDGP010005813">
    <property type="protein sequence ID" value="KAK3751542.1"/>
    <property type="molecule type" value="Genomic_DNA"/>
</dbReference>
<dbReference type="SMART" id="SM00034">
    <property type="entry name" value="CLECT"/>
    <property type="match status" value="1"/>
</dbReference>
<feature type="chain" id="PRO_5042180691" description="C-type lectin domain-containing protein" evidence="2">
    <location>
        <begin position="21"/>
        <end position="689"/>
    </location>
</feature>
<dbReference type="SUPFAM" id="SSF56436">
    <property type="entry name" value="C-type lectin-like"/>
    <property type="match status" value="1"/>
</dbReference>
<keyword evidence="2" id="KW-0732">Signal</keyword>
<evidence type="ECO:0000259" key="3">
    <source>
        <dbReference type="PROSITE" id="PS50041"/>
    </source>
</evidence>
<dbReference type="AlphaFoldDB" id="A0AAE0YMU3"/>
<name>A0AAE0YMU3_9GAST</name>
<dbReference type="Gene3D" id="3.10.100.10">
    <property type="entry name" value="Mannose-Binding Protein A, subunit A"/>
    <property type="match status" value="1"/>
</dbReference>
<dbReference type="InterPro" id="IPR016186">
    <property type="entry name" value="C-type_lectin-like/link_sf"/>
</dbReference>
<comment type="caution">
    <text evidence="4">The sequence shown here is derived from an EMBL/GenBank/DDBJ whole genome shotgun (WGS) entry which is preliminary data.</text>
</comment>
<proteinExistence type="predicted"/>
<dbReference type="CDD" id="cd00037">
    <property type="entry name" value="CLECT"/>
    <property type="match status" value="1"/>
</dbReference>
<evidence type="ECO:0000313" key="5">
    <source>
        <dbReference type="Proteomes" id="UP001283361"/>
    </source>
</evidence>
<feature type="domain" description="C-type lectin" evidence="3">
    <location>
        <begin position="62"/>
        <end position="187"/>
    </location>
</feature>
<keyword evidence="1" id="KW-0472">Membrane</keyword>
<protein>
    <recommendedName>
        <fullName evidence="3">C-type lectin domain-containing protein</fullName>
    </recommendedName>
</protein>
<dbReference type="Proteomes" id="UP001283361">
    <property type="component" value="Unassembled WGS sequence"/>
</dbReference>
<gene>
    <name evidence="4" type="ORF">RRG08_043132</name>
</gene>
<evidence type="ECO:0000256" key="1">
    <source>
        <dbReference type="SAM" id="Phobius"/>
    </source>
</evidence>
<keyword evidence="1" id="KW-0812">Transmembrane</keyword>
<accession>A0AAE0YMU3</accession>
<feature type="transmembrane region" description="Helical" evidence="1">
    <location>
        <begin position="588"/>
        <end position="606"/>
    </location>
</feature>
<dbReference type="InterPro" id="IPR001304">
    <property type="entry name" value="C-type_lectin-like"/>
</dbReference>
<evidence type="ECO:0000256" key="2">
    <source>
        <dbReference type="SAM" id="SignalP"/>
    </source>
</evidence>
<sequence>MQIGLWDLFLLNLLFIGVHDQQVHVQCPAMTKLALSEYRKKTQTCSEPTERFNNVCWPWGDYLPKSYKCVKAINVSMGWPESQACCKHLNMTLFKIGTKEMNDELYDYLKMKNRLKSFWVGLHFSPSQNKWVWNNETSTPTYTNWLQPAPTSLQSQQQKLATSFRANESNSYWQKDLRTDQIEFLCEKIFPFDPLAQAPVMVVQYHRAPSTVFLGYMVRIWCSTLEGRVTWTEKTLGQAIQKNGLQRRRISDPNPCTFNSSLIQYLRITNDTRNTQIQCCSQPFFSGIKTCNATQPLSVIKAPSHPQAPTLDTVHYDVHPHYLTGGRRLELRCSGSLGQQRGQLVWQLAWINSTALWSVDDDLTRLTMRSPAVGVPGVSLGPAKRHPSNSSIESRLSVLVSSTLNNSLLACLAVSKYAQNSTDTVNGSKALRSETQIYFSVLFFPKKPHLTSEVFSKSDATHHRGHCHAMCKAYVGTRGVMTWVLYHPKRIFLWTVDLDGGRHFSKFTQLHIYDLTVIIDYNDTLKGPVLTSMLDFDLKRVANGSYLICYSYNATGIPDFTYNDPLRVAHRIDIIDRPFLPVLLLEEFLLFIAIVWLVTCAFLFFAGRRSQESDIGEVASNDTPEDDVSAVKWKIREPSVGSRTASIFSFRNVLRYFRRTSSQASSVGSKADDRSLHSRRRIKFSSVHS</sequence>
<dbReference type="Pfam" id="PF00059">
    <property type="entry name" value="Lectin_C"/>
    <property type="match status" value="1"/>
</dbReference>
<dbReference type="InterPro" id="IPR016187">
    <property type="entry name" value="CTDL_fold"/>
</dbReference>
<organism evidence="4 5">
    <name type="scientific">Elysia crispata</name>
    <name type="common">lettuce slug</name>
    <dbReference type="NCBI Taxonomy" id="231223"/>
    <lineage>
        <taxon>Eukaryota</taxon>
        <taxon>Metazoa</taxon>
        <taxon>Spiralia</taxon>
        <taxon>Lophotrochozoa</taxon>
        <taxon>Mollusca</taxon>
        <taxon>Gastropoda</taxon>
        <taxon>Heterobranchia</taxon>
        <taxon>Euthyneura</taxon>
        <taxon>Panpulmonata</taxon>
        <taxon>Sacoglossa</taxon>
        <taxon>Placobranchoidea</taxon>
        <taxon>Plakobranchidae</taxon>
        <taxon>Elysia</taxon>
    </lineage>
</organism>
<reference evidence="4" key="1">
    <citation type="journal article" date="2023" name="G3 (Bethesda)">
        <title>A reference genome for the long-term kleptoplast-retaining sea slug Elysia crispata morphotype clarki.</title>
        <authorList>
            <person name="Eastman K.E."/>
            <person name="Pendleton A.L."/>
            <person name="Shaikh M.A."/>
            <person name="Suttiyut T."/>
            <person name="Ogas R."/>
            <person name="Tomko P."/>
            <person name="Gavelis G."/>
            <person name="Widhalm J.R."/>
            <person name="Wisecaver J.H."/>
        </authorList>
    </citation>
    <scope>NUCLEOTIDE SEQUENCE</scope>
    <source>
        <strain evidence="4">ECLA1</strain>
    </source>
</reference>
<keyword evidence="1" id="KW-1133">Transmembrane helix</keyword>
<feature type="signal peptide" evidence="2">
    <location>
        <begin position="1"/>
        <end position="20"/>
    </location>
</feature>
<dbReference type="PROSITE" id="PS50041">
    <property type="entry name" value="C_TYPE_LECTIN_2"/>
    <property type="match status" value="1"/>
</dbReference>
<evidence type="ECO:0000313" key="4">
    <source>
        <dbReference type="EMBL" id="KAK3751542.1"/>
    </source>
</evidence>